<evidence type="ECO:0000313" key="3">
    <source>
        <dbReference type="EMBL" id="CAD9123235.1"/>
    </source>
</evidence>
<gene>
    <name evidence="3" type="ORF">NDES1114_LOCUS18488</name>
</gene>
<dbReference type="Gene3D" id="2.60.120.680">
    <property type="entry name" value="GOLD domain"/>
    <property type="match status" value="1"/>
</dbReference>
<dbReference type="SUPFAM" id="SSF46938">
    <property type="entry name" value="CRAL/TRIO N-terminal domain"/>
    <property type="match status" value="1"/>
</dbReference>
<dbReference type="InterPro" id="IPR009038">
    <property type="entry name" value="GOLD_dom"/>
</dbReference>
<dbReference type="PROSITE" id="PS50866">
    <property type="entry name" value="GOLD"/>
    <property type="match status" value="1"/>
</dbReference>
<organism evidence="3">
    <name type="scientific">Neobodo designis</name>
    <name type="common">Flagellated protozoan</name>
    <name type="synonym">Bodo designis</name>
    <dbReference type="NCBI Taxonomy" id="312471"/>
    <lineage>
        <taxon>Eukaryota</taxon>
        <taxon>Discoba</taxon>
        <taxon>Euglenozoa</taxon>
        <taxon>Kinetoplastea</taxon>
        <taxon>Metakinetoplastina</taxon>
        <taxon>Neobodonida</taxon>
        <taxon>Neobodo</taxon>
    </lineage>
</organism>
<dbReference type="PANTHER" id="PTHR23324">
    <property type="entry name" value="SEC14 RELATED PROTEIN"/>
    <property type="match status" value="1"/>
</dbReference>
<dbReference type="InterPro" id="IPR011074">
    <property type="entry name" value="CRAL/TRIO_N_dom"/>
</dbReference>
<dbReference type="SMART" id="SM01100">
    <property type="entry name" value="CRAL_TRIO_N"/>
    <property type="match status" value="1"/>
</dbReference>
<dbReference type="AlphaFoldDB" id="A0A7S1Q779"/>
<dbReference type="Pfam" id="PF00650">
    <property type="entry name" value="CRAL_TRIO"/>
    <property type="match status" value="1"/>
</dbReference>
<proteinExistence type="predicted"/>
<dbReference type="Pfam" id="PF03765">
    <property type="entry name" value="CRAL_TRIO_N"/>
    <property type="match status" value="1"/>
</dbReference>
<accession>A0A7S1Q779</accession>
<dbReference type="Gene3D" id="3.40.525.10">
    <property type="entry name" value="CRAL-TRIO lipid binding domain"/>
    <property type="match status" value="1"/>
</dbReference>
<dbReference type="InterPro" id="IPR036273">
    <property type="entry name" value="CRAL/TRIO_N_dom_sf"/>
</dbReference>
<dbReference type="InterPro" id="IPR036598">
    <property type="entry name" value="GOLD_dom_sf"/>
</dbReference>
<dbReference type="CDD" id="cd00170">
    <property type="entry name" value="SEC14"/>
    <property type="match status" value="1"/>
</dbReference>
<dbReference type="SUPFAM" id="SSF52087">
    <property type="entry name" value="CRAL/TRIO domain"/>
    <property type="match status" value="1"/>
</dbReference>
<dbReference type="InterPro" id="IPR036865">
    <property type="entry name" value="CRAL-TRIO_dom_sf"/>
</dbReference>
<evidence type="ECO:0000259" key="2">
    <source>
        <dbReference type="PROSITE" id="PS50866"/>
    </source>
</evidence>
<feature type="domain" description="GOLD" evidence="2">
    <location>
        <begin position="331"/>
        <end position="430"/>
    </location>
</feature>
<evidence type="ECO:0008006" key="4">
    <source>
        <dbReference type="Google" id="ProtNLM"/>
    </source>
</evidence>
<evidence type="ECO:0000259" key="1">
    <source>
        <dbReference type="PROSITE" id="PS50191"/>
    </source>
</evidence>
<dbReference type="EMBL" id="HBGF01027904">
    <property type="protein sequence ID" value="CAD9123235.1"/>
    <property type="molecule type" value="Transcribed_RNA"/>
</dbReference>
<reference evidence="3" key="1">
    <citation type="submission" date="2021-01" db="EMBL/GenBank/DDBJ databases">
        <authorList>
            <person name="Corre E."/>
            <person name="Pelletier E."/>
            <person name="Niang G."/>
            <person name="Scheremetjew M."/>
            <person name="Finn R."/>
            <person name="Kale V."/>
            <person name="Holt S."/>
            <person name="Cochrane G."/>
            <person name="Meng A."/>
            <person name="Brown T."/>
            <person name="Cohen L."/>
        </authorList>
    </citation>
    <scope>NUCLEOTIDE SEQUENCE</scope>
    <source>
        <strain evidence="3">CCAP 1951/1</strain>
    </source>
</reference>
<dbReference type="PROSITE" id="PS50191">
    <property type="entry name" value="CRAL_TRIO"/>
    <property type="match status" value="1"/>
</dbReference>
<name>A0A7S1Q779_NEODS</name>
<dbReference type="PANTHER" id="PTHR23324:SF83">
    <property type="entry name" value="SEC14-LIKE PROTEIN 2"/>
    <property type="match status" value="1"/>
</dbReference>
<dbReference type="SUPFAM" id="SSF101576">
    <property type="entry name" value="Supernatant protein factor (SPF), C-terminal domain"/>
    <property type="match status" value="1"/>
</dbReference>
<feature type="domain" description="CRAL-TRIO" evidence="1">
    <location>
        <begin position="116"/>
        <end position="303"/>
    </location>
</feature>
<dbReference type="InterPro" id="IPR051064">
    <property type="entry name" value="SEC14/CRAL-TRIO_domain"/>
</dbReference>
<dbReference type="InterPro" id="IPR001251">
    <property type="entry name" value="CRAL-TRIO_dom"/>
</dbReference>
<protein>
    <recommendedName>
        <fullName evidence="4">CRAL-TRIO domain-containing protein</fullName>
    </recommendedName>
</protein>
<dbReference type="SMART" id="SM00516">
    <property type="entry name" value="SEC14"/>
    <property type="match status" value="1"/>
</dbReference>
<dbReference type="GO" id="GO:0005737">
    <property type="term" value="C:cytoplasm"/>
    <property type="evidence" value="ECO:0007669"/>
    <property type="project" value="TreeGrafter"/>
</dbReference>
<sequence length="435" mass="48427">MSESLEGVYDPLTPEQAAKVAELRERIEGIPRPPGFTRMLEDHPTLFLLKWLFARKWVVEDALTMYKDCCEWRIEQGFDTKPLFPNSVWVRGYDMDKLKEIHGTGQRDTDQFADKAAARLKTVYAGGWHKWDKDGRPVYYERTGHVKTRQLVERCREMMPPGESLDPVVVEPHKLSNETGNVLLRAQNEKLKAEGKYVAQATVVLDCTGLSMSHFYSPALDLLKANSTMDQKYGPEGMYKCYVVNAPTFIKIGWNMIRLWIDARSQAKVVFVSPGEPTRQALLNAINEEDLPDFLGGTCKCEGGCIPDVEENAESLGGDATLELTVPARGAKTHVEACPKGAEVSWQWSSANGNDCGFHVFFKNVDEAELDTVAATETNTAAMGHEVVPSSRQTSGKGSFTAPQDGYVTLRFDNTFSWMKGKTVHLRVSTAAASS</sequence>